<feature type="non-terminal residue" evidence="1">
    <location>
        <position position="524"/>
    </location>
</feature>
<sequence length="524" mass="58387">MRLSSLLLLLNGLWCFPQIINASPAVKVALQASFDAPPLLVELLETAAEENATAYFPLVDRIADGHFDHAATDRELYTSFRRLLQDDGHLADPDALASFDLALSLHSAAPRIQAHFHYYNTSVAPTLTEAEKEECESWLDFRGTHHCSPDLGGDGNTARDARRTTRSQPLPFDRVLGGSTNELPSILYADITSPTFRDFHRTVSRTARAGKTSYRIRYRPSPTARTSPLVLNGYGVELALKRTDYIVIDDRQAQQDGRDGDASSSASEGGLASEDVADVRPLSESQLLRLGLRASSFVMDSGKPFDTLLEMVQDFPKHAYSVSKHNVSDGFVAEHQANREVFLPAGYNVLWINGLQVDARKMDAFSLLQQLRRERALINDLRSLGLTGKDAVDVLSHQAIAEAQADDDVQRYDWRDETEGGRVIIWLNDIARDKRYEDWPTSINALLQRTFPGQLPPVRREIHNLIVPADFSDPKHVEIVVETLQSLIKRKVPVRFGLVPITQTPSAAKQAHVVSHLIDYYGLS</sequence>
<gene>
    <name evidence="1" type="ORF">LTS18_011844</name>
</gene>
<accession>A0ACC3CY25</accession>
<protein>
    <submittedName>
        <fullName evidence="1">Uncharacterized protein</fullName>
    </submittedName>
</protein>
<dbReference type="Proteomes" id="UP001186974">
    <property type="component" value="Unassembled WGS sequence"/>
</dbReference>
<keyword evidence="2" id="KW-1185">Reference proteome</keyword>
<proteinExistence type="predicted"/>
<evidence type="ECO:0000313" key="1">
    <source>
        <dbReference type="EMBL" id="KAK3055105.1"/>
    </source>
</evidence>
<name>A0ACC3CY25_9PEZI</name>
<organism evidence="1 2">
    <name type="scientific">Coniosporium uncinatum</name>
    <dbReference type="NCBI Taxonomy" id="93489"/>
    <lineage>
        <taxon>Eukaryota</taxon>
        <taxon>Fungi</taxon>
        <taxon>Dikarya</taxon>
        <taxon>Ascomycota</taxon>
        <taxon>Pezizomycotina</taxon>
        <taxon>Dothideomycetes</taxon>
        <taxon>Dothideomycetes incertae sedis</taxon>
        <taxon>Coniosporium</taxon>
    </lineage>
</organism>
<reference evidence="1" key="1">
    <citation type="submission" date="2024-09" db="EMBL/GenBank/DDBJ databases">
        <title>Black Yeasts Isolated from many extreme environments.</title>
        <authorList>
            <person name="Coleine C."/>
            <person name="Stajich J.E."/>
            <person name="Selbmann L."/>
        </authorList>
    </citation>
    <scope>NUCLEOTIDE SEQUENCE</scope>
    <source>
        <strain evidence="1">CCFEE 5737</strain>
    </source>
</reference>
<dbReference type="EMBL" id="JAWDJW010009820">
    <property type="protein sequence ID" value="KAK3055105.1"/>
    <property type="molecule type" value="Genomic_DNA"/>
</dbReference>
<comment type="caution">
    <text evidence="1">The sequence shown here is derived from an EMBL/GenBank/DDBJ whole genome shotgun (WGS) entry which is preliminary data.</text>
</comment>
<evidence type="ECO:0000313" key="2">
    <source>
        <dbReference type="Proteomes" id="UP001186974"/>
    </source>
</evidence>